<reference evidence="4" key="1">
    <citation type="submission" date="2017-02" db="EMBL/GenBank/DDBJ databases">
        <authorList>
            <person name="Tafer H."/>
            <person name="Lopandic K."/>
        </authorList>
    </citation>
    <scope>NUCLEOTIDE SEQUENCE [LARGE SCALE GENOMIC DNA]</scope>
    <source>
        <strain evidence="4">CBS 366.77</strain>
    </source>
</reference>
<evidence type="ECO:0000313" key="4">
    <source>
        <dbReference type="Proteomes" id="UP000266188"/>
    </source>
</evidence>
<feature type="domain" description="Nudix hydrolase" evidence="2">
    <location>
        <begin position="41"/>
        <end position="220"/>
    </location>
</feature>
<dbReference type="PANTHER" id="PTHR12992:SF44">
    <property type="entry name" value="NUDIX HYDROLASE DOMAIN-CONTAINING PROTEIN"/>
    <property type="match status" value="1"/>
</dbReference>
<keyword evidence="3" id="KW-0378">Hydrolase</keyword>
<dbReference type="GO" id="GO:0010945">
    <property type="term" value="F:coenzyme A diphosphatase activity"/>
    <property type="evidence" value="ECO:0007669"/>
    <property type="project" value="InterPro"/>
</dbReference>
<evidence type="ECO:0000313" key="3">
    <source>
        <dbReference type="EMBL" id="RJE22504.1"/>
    </source>
</evidence>
<proteinExistence type="predicted"/>
<dbReference type="InterPro" id="IPR000086">
    <property type="entry name" value="NUDIX_hydrolase_dom"/>
</dbReference>
<dbReference type="InterPro" id="IPR015797">
    <property type="entry name" value="NUDIX_hydrolase-like_dom_sf"/>
</dbReference>
<dbReference type="PANTHER" id="PTHR12992">
    <property type="entry name" value="NUDIX HYDROLASE"/>
    <property type="match status" value="1"/>
</dbReference>
<dbReference type="Gene3D" id="3.90.79.10">
    <property type="entry name" value="Nucleoside Triphosphate Pyrophosphohydrolase"/>
    <property type="match status" value="1"/>
</dbReference>
<evidence type="ECO:0000259" key="2">
    <source>
        <dbReference type="PROSITE" id="PS51462"/>
    </source>
</evidence>
<dbReference type="Pfam" id="PF00293">
    <property type="entry name" value="NUDIX"/>
    <property type="match status" value="1"/>
</dbReference>
<dbReference type="SUPFAM" id="SSF55811">
    <property type="entry name" value="Nudix"/>
    <property type="match status" value="1"/>
</dbReference>
<comment type="caution">
    <text evidence="3">The sequence shown here is derived from an EMBL/GenBank/DDBJ whole genome shotgun (WGS) entry which is preliminary data.</text>
</comment>
<gene>
    <name evidence="3" type="ORF">PHISCL_05147</name>
</gene>
<keyword evidence="1" id="KW-0472">Membrane</keyword>
<dbReference type="Proteomes" id="UP000266188">
    <property type="component" value="Unassembled WGS sequence"/>
</dbReference>
<accession>A0A3A2ZT71</accession>
<dbReference type="AlphaFoldDB" id="A0A3A2ZT71"/>
<keyword evidence="1" id="KW-0812">Transmembrane</keyword>
<name>A0A3A2ZT71_9EURO</name>
<feature type="transmembrane region" description="Helical" evidence="1">
    <location>
        <begin position="413"/>
        <end position="434"/>
    </location>
</feature>
<keyword evidence="4" id="KW-1185">Reference proteome</keyword>
<sequence length="440" mass="49372">MESLNKSSLQDTVSLSKSLHDVLIELQQRPYPHVPNPPSCKKRASVALILRVRPTYDHWPTDPPSSQNHSLSNRQKLDNFFSQTWVQHGDPEALFIKRASRVGDRWTGHVALPGGRRDPEDLDDKAAAIREASEEVGFDLSTDDCVFIGNLPERVVTTSFGAVPLMVLCPFVFLWTRSDSPTLKLQPTEVASTHWVSLRTLLSPSSRTAEYVDLTERYIKGAGYLARLAVRSVMGFMRFSAIKLTPTESLCCSSIPEFFPSDYKVQHLQSSFQQWSTWCSGNANRPLLLWGLTLGILADFLDMLPPHTAVQLWEYPTFTVPDLRLIVNILTYRLRKRNTLQVTSGARLNNTAVDGQTAAITAPEAEYSNNENNQVGIGGLGVGRYYRGSEKDGEQSSYAVGIMLRGYYERVRVAIYVFLGWRVALGTVAGAYAWKLLRRR</sequence>
<dbReference type="InterPro" id="IPR045121">
    <property type="entry name" value="CoAse"/>
</dbReference>
<dbReference type="CDD" id="cd03426">
    <property type="entry name" value="NUDIX_CoAse_Nudt7"/>
    <property type="match status" value="1"/>
</dbReference>
<keyword evidence="1" id="KW-1133">Transmembrane helix</keyword>
<protein>
    <submittedName>
        <fullName evidence="3">Nudix family hydrolase</fullName>
    </submittedName>
</protein>
<evidence type="ECO:0000256" key="1">
    <source>
        <dbReference type="SAM" id="Phobius"/>
    </source>
</evidence>
<dbReference type="EMBL" id="MVGC01000165">
    <property type="protein sequence ID" value="RJE22504.1"/>
    <property type="molecule type" value="Genomic_DNA"/>
</dbReference>
<dbReference type="PROSITE" id="PS51462">
    <property type="entry name" value="NUDIX"/>
    <property type="match status" value="1"/>
</dbReference>
<organism evidence="3 4">
    <name type="scientific">Aspergillus sclerotialis</name>
    <dbReference type="NCBI Taxonomy" id="2070753"/>
    <lineage>
        <taxon>Eukaryota</taxon>
        <taxon>Fungi</taxon>
        <taxon>Dikarya</taxon>
        <taxon>Ascomycota</taxon>
        <taxon>Pezizomycotina</taxon>
        <taxon>Eurotiomycetes</taxon>
        <taxon>Eurotiomycetidae</taxon>
        <taxon>Eurotiales</taxon>
        <taxon>Aspergillaceae</taxon>
        <taxon>Aspergillus</taxon>
        <taxon>Aspergillus subgen. Polypaecilum</taxon>
    </lineage>
</organism>
<dbReference type="STRING" id="2070753.A0A3A2ZT71"/>
<dbReference type="OrthoDB" id="77989at2759"/>